<keyword evidence="2" id="KW-0732">Signal</keyword>
<organism evidence="3 4">
    <name type="scientific">Massilia varians</name>
    <dbReference type="NCBI Taxonomy" id="457921"/>
    <lineage>
        <taxon>Bacteria</taxon>
        <taxon>Pseudomonadati</taxon>
        <taxon>Pseudomonadota</taxon>
        <taxon>Betaproteobacteria</taxon>
        <taxon>Burkholderiales</taxon>
        <taxon>Oxalobacteraceae</taxon>
        <taxon>Telluria group</taxon>
        <taxon>Massilia</taxon>
    </lineage>
</organism>
<protein>
    <submittedName>
        <fullName evidence="3">Uncharacterized protein</fullName>
    </submittedName>
</protein>
<dbReference type="InterPro" id="IPR024447">
    <property type="entry name" value="YXWGXW_rpt"/>
</dbReference>
<feature type="signal peptide" evidence="2">
    <location>
        <begin position="1"/>
        <end position="19"/>
    </location>
</feature>
<evidence type="ECO:0000313" key="4">
    <source>
        <dbReference type="Proteomes" id="UP001163336"/>
    </source>
</evidence>
<feature type="region of interest" description="Disordered" evidence="1">
    <location>
        <begin position="111"/>
        <end position="133"/>
    </location>
</feature>
<evidence type="ECO:0000256" key="1">
    <source>
        <dbReference type="SAM" id="MobiDB-lite"/>
    </source>
</evidence>
<keyword evidence="4" id="KW-1185">Reference proteome</keyword>
<dbReference type="Proteomes" id="UP001163336">
    <property type="component" value="Chromosome"/>
</dbReference>
<dbReference type="RefSeq" id="WP_281913268.1">
    <property type="nucleotide sequence ID" value="NZ_AP026966.1"/>
</dbReference>
<accession>A0ABM8C406</accession>
<proteinExistence type="predicted"/>
<evidence type="ECO:0000256" key="2">
    <source>
        <dbReference type="SAM" id="SignalP"/>
    </source>
</evidence>
<dbReference type="Pfam" id="PF12779">
    <property type="entry name" value="WXXGXW"/>
    <property type="match status" value="1"/>
</dbReference>
<feature type="chain" id="PRO_5046136444" evidence="2">
    <location>
        <begin position="20"/>
        <end position="133"/>
    </location>
</feature>
<dbReference type="EMBL" id="AP026966">
    <property type="protein sequence ID" value="BDT57931.1"/>
    <property type="molecule type" value="Genomic_DNA"/>
</dbReference>
<name>A0ABM8C406_9BURK</name>
<evidence type="ECO:0000313" key="3">
    <source>
        <dbReference type="EMBL" id="BDT57931.1"/>
    </source>
</evidence>
<gene>
    <name evidence="3" type="ORF">MasN3_14250</name>
</gene>
<reference evidence="3" key="1">
    <citation type="submission" date="2022-11" db="EMBL/GenBank/DDBJ databases">
        <title>Isolation and characterization of PLA-degrading bacterium Massilia sp. from Antarctic soil.</title>
        <authorList>
            <person name="Sato K."/>
            <person name="Gomez-Fuentes C."/>
            <person name="Ahmad S.A."/>
            <person name="Zulkharnain A."/>
        </authorList>
    </citation>
    <scope>NUCLEOTIDE SEQUENCE</scope>
    <source>
        <strain evidence="3">N-3</strain>
    </source>
</reference>
<sequence length="133" mass="15573">MKTILAASAAVLISAAAFAPVQAQAQGRTEVIVVHKAPPPLRHESIPAARRGYEWVPGYWNWNGRRYVWERGHYERVRAGYVYQQPVWRQDRNGWYMDRGGWVRDNHRMARRDRDGDGVPNRYDARPNNPNRY</sequence>